<dbReference type="SUPFAM" id="SSF52058">
    <property type="entry name" value="L domain-like"/>
    <property type="match status" value="1"/>
</dbReference>
<dbReference type="Gene3D" id="3.80.10.10">
    <property type="entry name" value="Ribonuclease Inhibitor"/>
    <property type="match status" value="1"/>
</dbReference>
<dbReference type="InterPro" id="IPR032675">
    <property type="entry name" value="LRR_dom_sf"/>
</dbReference>
<dbReference type="InterPro" id="IPR001611">
    <property type="entry name" value="Leu-rich_rpt"/>
</dbReference>
<organism evidence="1">
    <name type="scientific">Citrus limon</name>
    <name type="common">Lemon</name>
    <name type="synonym">Citrus medica var. limon</name>
    <dbReference type="NCBI Taxonomy" id="2708"/>
    <lineage>
        <taxon>Eukaryota</taxon>
        <taxon>Viridiplantae</taxon>
        <taxon>Streptophyta</taxon>
        <taxon>Embryophyta</taxon>
        <taxon>Tracheophyta</taxon>
        <taxon>Spermatophyta</taxon>
        <taxon>Magnoliopsida</taxon>
        <taxon>eudicotyledons</taxon>
        <taxon>Gunneridae</taxon>
        <taxon>Pentapetalae</taxon>
        <taxon>rosids</taxon>
        <taxon>malvids</taxon>
        <taxon>Sapindales</taxon>
        <taxon>Rutaceae</taxon>
        <taxon>Aurantioideae</taxon>
        <taxon>Citrus</taxon>
    </lineage>
</organism>
<proteinExistence type="predicted"/>
<dbReference type="InterPro" id="IPR013101">
    <property type="entry name" value="LRR_PRU1-like"/>
</dbReference>
<protein>
    <submittedName>
        <fullName evidence="1">Uncharacterized protein</fullName>
    </submittedName>
</protein>
<accession>A0A1S8AD71</accession>
<reference evidence="1" key="1">
    <citation type="submission" date="2016-12" db="EMBL/GenBank/DDBJ databases">
        <title>Transcriptomic, proteomic, and metabolomic analysis of Citrus limon response to graft inoculation by Candidatus Liberibacter asiaticus.</title>
        <authorList>
            <person name="Ramsey J."/>
            <person name="Chin E."/>
            <person name="Chavez J."/>
            <person name="Saha S."/>
            <person name="Mischuk D."/>
            <person name="Mahoney J."/>
            <person name="Mohr J."/>
            <person name="Robison F."/>
            <person name="Godfrey K."/>
            <person name="Levesque C."/>
            <person name="Foster L."/>
            <person name="Xu Y."/>
            <person name="Strickler S."/>
            <person name="Fernandez-Pozo N."/>
            <person name="Polek M.L."/>
            <person name="Giovannoni J."/>
            <person name="Mueller L.A."/>
            <person name="Slupsky C."/>
            <person name="Bruce J."/>
            <person name="Cilia M."/>
        </authorList>
    </citation>
    <scope>NUCLEOTIDE SEQUENCE</scope>
</reference>
<name>A0A1S8AD71_CITLI</name>
<dbReference type="EMBL" id="GFAY01000259">
    <property type="protein sequence ID" value="JAV45391.1"/>
    <property type="molecule type" value="Transcribed_RNA"/>
</dbReference>
<dbReference type="AlphaFoldDB" id="A0A1S8AD71"/>
<dbReference type="Pfam" id="PF00560">
    <property type="entry name" value="LRR_1"/>
    <property type="match status" value="1"/>
</dbReference>
<evidence type="ECO:0000313" key="1">
    <source>
        <dbReference type="EMBL" id="JAV45391.1"/>
    </source>
</evidence>
<dbReference type="Pfam" id="PF07723">
    <property type="entry name" value="LRR_2"/>
    <property type="match status" value="1"/>
</dbReference>
<sequence>MFAEFDSLSNLEELDMRGYRGLRKLKSLYLSNVKIRDGSKLLQSMGSLPSLNTLYLKHNNFTGTATTTTQGK</sequence>